<gene>
    <name evidence="1" type="ORF">V3I05_06480</name>
</gene>
<reference evidence="1 2" key="1">
    <citation type="submission" date="2024-02" db="EMBL/GenBank/DDBJ databases">
        <title>Genome and pathogenicity analysis of Helicobacter mastomyrinus isolated from mice.</title>
        <authorList>
            <person name="Zhu L."/>
        </authorList>
    </citation>
    <scope>NUCLEOTIDE SEQUENCE [LARGE SCALE GENOMIC DNA]</scope>
    <source>
        <strain evidence="1 2">Hm-17</strain>
    </source>
</reference>
<name>A0ABZ3F5I1_9HELI</name>
<organism evidence="1 2">
    <name type="scientific">Helicobacter mastomyrinus</name>
    <dbReference type="NCBI Taxonomy" id="287948"/>
    <lineage>
        <taxon>Bacteria</taxon>
        <taxon>Pseudomonadati</taxon>
        <taxon>Campylobacterota</taxon>
        <taxon>Epsilonproteobacteria</taxon>
        <taxon>Campylobacterales</taxon>
        <taxon>Helicobacteraceae</taxon>
        <taxon>Helicobacter</taxon>
    </lineage>
</organism>
<dbReference type="RefSeq" id="WP_300447657.1">
    <property type="nucleotide sequence ID" value="NZ_CP145316.1"/>
</dbReference>
<evidence type="ECO:0000313" key="1">
    <source>
        <dbReference type="EMBL" id="XAM17331.1"/>
    </source>
</evidence>
<evidence type="ECO:0000313" key="2">
    <source>
        <dbReference type="Proteomes" id="UP001434737"/>
    </source>
</evidence>
<accession>A0ABZ3F5I1</accession>
<sequence length="192" mass="22338">MVKEIFEMIIDRRNVDCVDFVENNREIVLLKIVGQSQICRSVSAYFMSGNRSVAALIGDKNYFIGETSYARVEDVIKEGYSHITIYQRDIFQDCNMFFFPSRDKEDLMNGFKTWLNKIALPVPREEGFIQFFLQTLLDTRNIELKMSLNGLYNYGVVNFARLSANDYEELAYIIEACYAEYKKSNFKIQGVA</sequence>
<dbReference type="EMBL" id="CP145316">
    <property type="protein sequence ID" value="XAM17331.1"/>
    <property type="molecule type" value="Genomic_DNA"/>
</dbReference>
<proteinExistence type="predicted"/>
<keyword evidence="2" id="KW-1185">Reference proteome</keyword>
<protein>
    <submittedName>
        <fullName evidence="1">Uncharacterized protein</fullName>
    </submittedName>
</protein>
<dbReference type="Proteomes" id="UP001434737">
    <property type="component" value="Chromosome"/>
</dbReference>